<keyword evidence="4 9" id="KW-0689">Ribosomal protein</keyword>
<dbReference type="AlphaFoldDB" id="A0A1C9CDY8"/>
<dbReference type="Pfam" id="PF01281">
    <property type="entry name" value="Ribosomal_L9_N"/>
    <property type="match status" value="1"/>
</dbReference>
<dbReference type="GO" id="GO:0003735">
    <property type="term" value="F:structural constituent of ribosome"/>
    <property type="evidence" value="ECO:0007669"/>
    <property type="project" value="InterPro"/>
</dbReference>
<proteinExistence type="inferred from homology"/>
<dbReference type="GO" id="GO:0019843">
    <property type="term" value="F:rRNA binding"/>
    <property type="evidence" value="ECO:0007669"/>
    <property type="project" value="UniProtKB-KW"/>
</dbReference>
<feature type="domain" description="Ribosomal protein L9" evidence="8">
    <location>
        <begin position="18"/>
        <end position="45"/>
    </location>
</feature>
<comment type="similarity">
    <text evidence="1">Belongs to the bacterial ribosomal protein bL9 family.</text>
</comment>
<dbReference type="InterPro" id="IPR009027">
    <property type="entry name" value="Ribosomal_bL9/RNase_H1_N"/>
</dbReference>
<evidence type="ECO:0000256" key="2">
    <source>
        <dbReference type="ARBA" id="ARBA00022730"/>
    </source>
</evidence>
<reference evidence="9" key="1">
    <citation type="journal article" date="2016" name="BMC Biol.">
        <title>Parallel evolution of highly conserved plastid genome architecture in red seaweeds and seed plants.</title>
        <authorList>
            <person name="Lee J."/>
            <person name="Cho C.H."/>
            <person name="Park S.I."/>
            <person name="Choi J.W."/>
            <person name="Song H.S."/>
            <person name="West J.A."/>
            <person name="Bhattacharya D."/>
            <person name="Yoon H.S."/>
        </authorList>
    </citation>
    <scope>NUCLEOTIDE SEQUENCE</scope>
</reference>
<dbReference type="GO" id="GO:1990904">
    <property type="term" value="C:ribonucleoprotein complex"/>
    <property type="evidence" value="ECO:0007669"/>
    <property type="project" value="UniProtKB-KW"/>
</dbReference>
<dbReference type="InterPro" id="IPR000244">
    <property type="entry name" value="Ribosomal_bL9"/>
</dbReference>
<sequence length="154" mass="17214">MVKKTVQVVLNKDIKSLGKIGDLKSVSLGYARNLLLPNSLASIATKSLMLKIQKQQVVKRQQEELLKQEKLKLKQLIEALQQITIVKKVGQNETIFGSVTAREVADIISKQCANQIDKKEVKIPEIEILGNYNVIIDLYPGVEANLKLQVLPEV</sequence>
<evidence type="ECO:0000256" key="6">
    <source>
        <dbReference type="ARBA" id="ARBA00035427"/>
    </source>
</evidence>
<name>A0A1C9CDY8_PORSO</name>
<dbReference type="GeneID" id="29073835"/>
<keyword evidence="9" id="KW-0934">Plastid</keyword>
<keyword evidence="3" id="KW-0694">RNA-binding</keyword>
<dbReference type="InterPro" id="IPR036935">
    <property type="entry name" value="Ribosomal_bL9_N_sf"/>
</dbReference>
<dbReference type="Gene3D" id="3.40.5.10">
    <property type="entry name" value="Ribosomal protein L9, N-terminal domain"/>
    <property type="match status" value="1"/>
</dbReference>
<feature type="coiled-coil region" evidence="7">
    <location>
        <begin position="59"/>
        <end position="86"/>
    </location>
</feature>
<dbReference type="RefSeq" id="YP_009297265.1">
    <property type="nucleotide sequence ID" value="NC_031175.1"/>
</dbReference>
<dbReference type="SUPFAM" id="SSF55653">
    <property type="entry name" value="Ribosomal protein L9 C-domain"/>
    <property type="match status" value="1"/>
</dbReference>
<gene>
    <name evidence="9" type="primary">rpl9</name>
    <name evidence="9" type="ORF">Psor_133</name>
</gene>
<dbReference type="GO" id="GO:0005840">
    <property type="term" value="C:ribosome"/>
    <property type="evidence" value="ECO:0007669"/>
    <property type="project" value="UniProtKB-KW"/>
</dbReference>
<dbReference type="SUPFAM" id="SSF55658">
    <property type="entry name" value="L9 N-domain-like"/>
    <property type="match status" value="1"/>
</dbReference>
<protein>
    <recommendedName>
        <fullName evidence="6">50S ribosomal protein L9, chloroplastic</fullName>
    </recommendedName>
</protein>
<dbReference type="InterPro" id="IPR020594">
    <property type="entry name" value="Ribosomal_bL9_bac/chp"/>
</dbReference>
<evidence type="ECO:0000259" key="8">
    <source>
        <dbReference type="PROSITE" id="PS00651"/>
    </source>
</evidence>
<keyword evidence="2" id="KW-0699">rRNA-binding</keyword>
<dbReference type="Pfam" id="PF03948">
    <property type="entry name" value="Ribosomal_L9_C"/>
    <property type="match status" value="1"/>
</dbReference>
<dbReference type="InterPro" id="IPR020070">
    <property type="entry name" value="Ribosomal_bL9_N"/>
</dbReference>
<keyword evidence="7" id="KW-0175">Coiled coil</keyword>
<evidence type="ECO:0000313" key="9">
    <source>
        <dbReference type="EMBL" id="AOM66608.1"/>
    </source>
</evidence>
<dbReference type="InterPro" id="IPR036791">
    <property type="entry name" value="Ribosomal_bL9_C_sf"/>
</dbReference>
<organism evidence="9">
    <name type="scientific">Porphyridium sordidum</name>
    <name type="common">Red alga</name>
    <dbReference type="NCBI Taxonomy" id="28024"/>
    <lineage>
        <taxon>Eukaryota</taxon>
        <taxon>Rhodophyta</taxon>
        <taxon>Bangiophyceae</taxon>
        <taxon>Porphyridiales</taxon>
        <taxon>Porphyridiaceae</taxon>
        <taxon>Porphyridium</taxon>
    </lineage>
</organism>
<accession>A0A1C9CDY8</accession>
<dbReference type="Gene3D" id="3.10.430.100">
    <property type="entry name" value="Ribosomal protein L9, C-terminal domain"/>
    <property type="match status" value="1"/>
</dbReference>
<keyword evidence="5" id="KW-0687">Ribonucleoprotein</keyword>
<evidence type="ECO:0000256" key="5">
    <source>
        <dbReference type="ARBA" id="ARBA00023274"/>
    </source>
</evidence>
<dbReference type="EMBL" id="KX284720">
    <property type="protein sequence ID" value="AOM66608.1"/>
    <property type="molecule type" value="Genomic_DNA"/>
</dbReference>
<evidence type="ECO:0000256" key="3">
    <source>
        <dbReference type="ARBA" id="ARBA00022884"/>
    </source>
</evidence>
<dbReference type="GO" id="GO:0006412">
    <property type="term" value="P:translation"/>
    <property type="evidence" value="ECO:0007669"/>
    <property type="project" value="InterPro"/>
</dbReference>
<dbReference type="PROSITE" id="PS00651">
    <property type="entry name" value="RIBOSOMAL_L9"/>
    <property type="match status" value="1"/>
</dbReference>
<dbReference type="PANTHER" id="PTHR21368">
    <property type="entry name" value="50S RIBOSOMAL PROTEIN L9"/>
    <property type="match status" value="1"/>
</dbReference>
<evidence type="ECO:0000256" key="4">
    <source>
        <dbReference type="ARBA" id="ARBA00022980"/>
    </source>
</evidence>
<evidence type="ECO:0000256" key="7">
    <source>
        <dbReference type="SAM" id="Coils"/>
    </source>
</evidence>
<geneLocation type="plastid" evidence="9"/>
<evidence type="ECO:0000256" key="1">
    <source>
        <dbReference type="ARBA" id="ARBA00010605"/>
    </source>
</evidence>
<dbReference type="NCBIfam" id="TIGR00158">
    <property type="entry name" value="L9"/>
    <property type="match status" value="1"/>
</dbReference>
<dbReference type="HAMAP" id="MF_00503">
    <property type="entry name" value="Ribosomal_bL9"/>
    <property type="match status" value="1"/>
</dbReference>
<dbReference type="InterPro" id="IPR020069">
    <property type="entry name" value="Ribosomal_bL9_C"/>
</dbReference>